<proteinExistence type="predicted"/>
<dbReference type="Proteomes" id="UP001150581">
    <property type="component" value="Unassembled WGS sequence"/>
</dbReference>
<gene>
    <name evidence="1" type="ORF">LPJ66_001049</name>
</gene>
<comment type="caution">
    <text evidence="1">The sequence shown here is derived from an EMBL/GenBank/DDBJ whole genome shotgun (WGS) entry which is preliminary data.</text>
</comment>
<sequence length="190" mass="20826">MEEYNVECVFPTETSGQSSGIVNGDKNKTEKTLGKQIAKSSLATEMNKLAAEFLQAADNTVDKGEDAQLLAAEQINSTIMEMDKQSREINKANSKIEHFTRRIDRLRVSLDRKKLLVKSLRNDSNLKDKHIKLLVTSQPAIQPAKPAKLAKPAKPAKPANANKGKGKGQWKAKSKFKAGDNVGITIAAKK</sequence>
<keyword evidence="2" id="KW-1185">Reference proteome</keyword>
<protein>
    <submittedName>
        <fullName evidence="1">Uncharacterized protein</fullName>
    </submittedName>
</protein>
<dbReference type="EMBL" id="JANBPG010000047">
    <property type="protein sequence ID" value="KAJ1901040.1"/>
    <property type="molecule type" value="Genomic_DNA"/>
</dbReference>
<name>A0ACC1IUC4_9FUNG</name>
<organism evidence="1 2">
    <name type="scientific">Kickxella alabastrina</name>
    <dbReference type="NCBI Taxonomy" id="61397"/>
    <lineage>
        <taxon>Eukaryota</taxon>
        <taxon>Fungi</taxon>
        <taxon>Fungi incertae sedis</taxon>
        <taxon>Zoopagomycota</taxon>
        <taxon>Kickxellomycotina</taxon>
        <taxon>Kickxellomycetes</taxon>
        <taxon>Kickxellales</taxon>
        <taxon>Kickxellaceae</taxon>
        <taxon>Kickxella</taxon>
    </lineage>
</organism>
<reference evidence="1" key="1">
    <citation type="submission" date="2022-07" db="EMBL/GenBank/DDBJ databases">
        <title>Phylogenomic reconstructions and comparative analyses of Kickxellomycotina fungi.</title>
        <authorList>
            <person name="Reynolds N.K."/>
            <person name="Stajich J.E."/>
            <person name="Barry K."/>
            <person name="Grigoriev I.V."/>
            <person name="Crous P."/>
            <person name="Smith M.E."/>
        </authorList>
    </citation>
    <scope>NUCLEOTIDE SEQUENCE</scope>
    <source>
        <strain evidence="1">Benny 63K</strain>
    </source>
</reference>
<accession>A0ACC1IUC4</accession>
<evidence type="ECO:0000313" key="1">
    <source>
        <dbReference type="EMBL" id="KAJ1901040.1"/>
    </source>
</evidence>
<evidence type="ECO:0000313" key="2">
    <source>
        <dbReference type="Proteomes" id="UP001150581"/>
    </source>
</evidence>